<protein>
    <submittedName>
        <fullName evidence="7">NfeD family protein</fullName>
    </submittedName>
</protein>
<dbReference type="InterPro" id="IPR052165">
    <property type="entry name" value="Membrane_assoc_protease"/>
</dbReference>
<dbReference type="RefSeq" id="WP_116587553.1">
    <property type="nucleotide sequence ID" value="NZ_JAVKFR010000006.1"/>
</dbReference>
<proteinExistence type="predicted"/>
<evidence type="ECO:0000256" key="2">
    <source>
        <dbReference type="ARBA" id="ARBA00022692"/>
    </source>
</evidence>
<dbReference type="InterPro" id="IPR002810">
    <property type="entry name" value="NfeD-like_C"/>
</dbReference>
<dbReference type="PANTHER" id="PTHR33507">
    <property type="entry name" value="INNER MEMBRANE PROTEIN YBBJ"/>
    <property type="match status" value="1"/>
</dbReference>
<dbReference type="AlphaFoldDB" id="A0A7X3FR80"/>
<dbReference type="GO" id="GO:0005886">
    <property type="term" value="C:plasma membrane"/>
    <property type="evidence" value="ECO:0007669"/>
    <property type="project" value="TreeGrafter"/>
</dbReference>
<evidence type="ECO:0000256" key="1">
    <source>
        <dbReference type="ARBA" id="ARBA00004141"/>
    </source>
</evidence>
<accession>A0A7X3FR80</accession>
<dbReference type="Pfam" id="PF01957">
    <property type="entry name" value="NfeD"/>
    <property type="match status" value="1"/>
</dbReference>
<dbReference type="Gene3D" id="2.40.50.140">
    <property type="entry name" value="Nucleic acid-binding proteins"/>
    <property type="match status" value="1"/>
</dbReference>
<keyword evidence="8" id="KW-1185">Reference proteome</keyword>
<evidence type="ECO:0000313" key="7">
    <source>
        <dbReference type="EMBL" id="MVS99133.1"/>
    </source>
</evidence>
<comment type="caution">
    <text evidence="7">The sequence shown here is derived from an EMBL/GenBank/DDBJ whole genome shotgun (WGS) entry which is preliminary data.</text>
</comment>
<evidence type="ECO:0000256" key="5">
    <source>
        <dbReference type="SAM" id="Phobius"/>
    </source>
</evidence>
<evidence type="ECO:0000313" key="8">
    <source>
        <dbReference type="Proteomes" id="UP000438106"/>
    </source>
</evidence>
<evidence type="ECO:0000259" key="6">
    <source>
        <dbReference type="Pfam" id="PF01957"/>
    </source>
</evidence>
<dbReference type="EMBL" id="WQRF01000002">
    <property type="protein sequence ID" value="MVS99133.1"/>
    <property type="molecule type" value="Genomic_DNA"/>
</dbReference>
<feature type="transmembrane region" description="Helical" evidence="5">
    <location>
        <begin position="57"/>
        <end position="74"/>
    </location>
</feature>
<sequence length="149" mass="16499">MEIVNFLVENGPWSWIVAGLVLLALELVLPGGFLLWMGIAGILTGIVTLFQPLAWPLQWLVFGVLSLVSIYAWVRLTRNRATQTDRPLLNQRTEHFMGREVVLDQPIVDGFGRLTMGDTKWRVSGPDLPAGQRVRIIGADGAVLKVEPA</sequence>
<feature type="transmembrane region" description="Helical" evidence="5">
    <location>
        <begin position="12"/>
        <end position="29"/>
    </location>
</feature>
<dbReference type="PANTHER" id="PTHR33507:SF3">
    <property type="entry name" value="INNER MEMBRANE PROTEIN YBBJ"/>
    <property type="match status" value="1"/>
</dbReference>
<gene>
    <name evidence="7" type="ORF">GO014_08890</name>
</gene>
<organism evidence="7 8">
    <name type="scientific">Devosia marina</name>
    <dbReference type="NCBI Taxonomy" id="2683198"/>
    <lineage>
        <taxon>Bacteria</taxon>
        <taxon>Pseudomonadati</taxon>
        <taxon>Pseudomonadota</taxon>
        <taxon>Alphaproteobacteria</taxon>
        <taxon>Hyphomicrobiales</taxon>
        <taxon>Devosiaceae</taxon>
        <taxon>Devosia</taxon>
    </lineage>
</organism>
<keyword evidence="2 5" id="KW-0812">Transmembrane</keyword>
<keyword evidence="4 5" id="KW-0472">Membrane</keyword>
<reference evidence="7 8" key="1">
    <citation type="submission" date="2019-12" db="EMBL/GenBank/DDBJ databases">
        <title>Devosia maris sp. nov., isolated from the deep seawater.</title>
        <authorList>
            <person name="Liu Y."/>
        </authorList>
    </citation>
    <scope>NUCLEOTIDE SEQUENCE [LARGE SCALE GENOMIC DNA]</scope>
    <source>
        <strain evidence="7 8">L53-10-65</strain>
    </source>
</reference>
<evidence type="ECO:0000256" key="3">
    <source>
        <dbReference type="ARBA" id="ARBA00022989"/>
    </source>
</evidence>
<comment type="subcellular location">
    <subcellularLocation>
        <location evidence="1">Membrane</location>
        <topology evidence="1">Multi-pass membrane protein</topology>
    </subcellularLocation>
</comment>
<dbReference type="InterPro" id="IPR012340">
    <property type="entry name" value="NA-bd_OB-fold"/>
</dbReference>
<name>A0A7X3FR80_9HYPH</name>
<dbReference type="Proteomes" id="UP000438106">
    <property type="component" value="Unassembled WGS sequence"/>
</dbReference>
<evidence type="ECO:0000256" key="4">
    <source>
        <dbReference type="ARBA" id="ARBA00023136"/>
    </source>
</evidence>
<keyword evidence="3 5" id="KW-1133">Transmembrane helix</keyword>
<feature type="domain" description="NfeD-like C-terminal" evidence="6">
    <location>
        <begin position="95"/>
        <end position="148"/>
    </location>
</feature>